<sequence>MTHKLSGKLEALLFLHGDPVPLSQLAAWLDIDVTQVIAVGQELSQELERHHSALGVQVAGDAMALVTDRELDAWVQERMTIKTSEPLSHAAWEVLSVVAYKQPVTRLEIESVRQVGSERAIETLVMRGLIEEIGRKDTPGRPILYGTTHAFLVEFGLADLSQLPSLDNSSNFPGIK</sequence>
<dbReference type="SUPFAM" id="SSF46785">
    <property type="entry name" value="Winged helix' DNA-binding domain"/>
    <property type="match status" value="2"/>
</dbReference>
<dbReference type="GO" id="GO:0051301">
    <property type="term" value="P:cell division"/>
    <property type="evidence" value="ECO:0007669"/>
    <property type="project" value="UniProtKB-KW"/>
</dbReference>
<evidence type="ECO:0000256" key="1">
    <source>
        <dbReference type="ARBA" id="ARBA00022490"/>
    </source>
</evidence>
<protein>
    <submittedName>
        <fullName evidence="5">SMC-Scp complex subunit ScpB</fullName>
    </submittedName>
</protein>
<accession>A0A2T2XGE8</accession>
<dbReference type="EMBL" id="PXYW01000019">
    <property type="protein sequence ID" value="PSR33512.1"/>
    <property type="molecule type" value="Genomic_DNA"/>
</dbReference>
<comment type="caution">
    <text evidence="5">The sequence shown here is derived from an EMBL/GenBank/DDBJ whole genome shotgun (WGS) entry which is preliminary data.</text>
</comment>
<dbReference type="InterPro" id="IPR036390">
    <property type="entry name" value="WH_DNA-bd_sf"/>
</dbReference>
<dbReference type="PIRSF" id="PIRSF019345">
    <property type="entry name" value="ScpB"/>
    <property type="match status" value="1"/>
</dbReference>
<evidence type="ECO:0000256" key="2">
    <source>
        <dbReference type="ARBA" id="ARBA00022618"/>
    </source>
</evidence>
<dbReference type="PANTHER" id="PTHR34298:SF2">
    <property type="entry name" value="SEGREGATION AND CONDENSATION PROTEIN B"/>
    <property type="match status" value="1"/>
</dbReference>
<dbReference type="PANTHER" id="PTHR34298">
    <property type="entry name" value="SEGREGATION AND CONDENSATION PROTEIN B"/>
    <property type="match status" value="1"/>
</dbReference>
<dbReference type="Proteomes" id="UP000242972">
    <property type="component" value="Unassembled WGS sequence"/>
</dbReference>
<gene>
    <name evidence="5" type="primary">scpB</name>
    <name evidence="5" type="ORF">C7B46_09535</name>
</gene>
<dbReference type="AlphaFoldDB" id="A0A2T2XGE8"/>
<keyword evidence="1" id="KW-0963">Cytoplasm</keyword>
<dbReference type="GO" id="GO:0051304">
    <property type="term" value="P:chromosome separation"/>
    <property type="evidence" value="ECO:0007669"/>
    <property type="project" value="InterPro"/>
</dbReference>
<dbReference type="Pfam" id="PF04079">
    <property type="entry name" value="SMC_ScpB"/>
    <property type="match status" value="1"/>
</dbReference>
<dbReference type="NCBIfam" id="TIGR00281">
    <property type="entry name" value="SMC-Scp complex subunit ScpB"/>
    <property type="match status" value="1"/>
</dbReference>
<evidence type="ECO:0000256" key="4">
    <source>
        <dbReference type="ARBA" id="ARBA00023306"/>
    </source>
</evidence>
<dbReference type="InterPro" id="IPR036388">
    <property type="entry name" value="WH-like_DNA-bd_sf"/>
</dbReference>
<keyword evidence="3" id="KW-0159">Chromosome partition</keyword>
<name>A0A2T2XGE8_9FIRM</name>
<reference evidence="5 6" key="1">
    <citation type="journal article" date="2014" name="BMC Genomics">
        <title>Comparison of environmental and isolate Sulfobacillus genomes reveals diverse carbon, sulfur, nitrogen, and hydrogen metabolisms.</title>
        <authorList>
            <person name="Justice N.B."/>
            <person name="Norman A."/>
            <person name="Brown C.T."/>
            <person name="Singh A."/>
            <person name="Thomas B.C."/>
            <person name="Banfield J.F."/>
        </authorList>
    </citation>
    <scope>NUCLEOTIDE SEQUENCE [LARGE SCALE GENOMIC DNA]</scope>
    <source>
        <strain evidence="5">AMDSBA4</strain>
    </source>
</reference>
<dbReference type="Gene3D" id="1.10.10.10">
    <property type="entry name" value="Winged helix-like DNA-binding domain superfamily/Winged helix DNA-binding domain"/>
    <property type="match status" value="2"/>
</dbReference>
<evidence type="ECO:0000313" key="5">
    <source>
        <dbReference type="EMBL" id="PSR33512.1"/>
    </source>
</evidence>
<dbReference type="InterPro" id="IPR005234">
    <property type="entry name" value="ScpB_csome_segregation"/>
</dbReference>
<evidence type="ECO:0000256" key="3">
    <source>
        <dbReference type="ARBA" id="ARBA00022829"/>
    </source>
</evidence>
<keyword evidence="4" id="KW-0131">Cell cycle</keyword>
<organism evidence="5 6">
    <name type="scientific">Sulfobacillus benefaciens</name>
    <dbReference type="NCBI Taxonomy" id="453960"/>
    <lineage>
        <taxon>Bacteria</taxon>
        <taxon>Bacillati</taxon>
        <taxon>Bacillota</taxon>
        <taxon>Clostridia</taxon>
        <taxon>Eubacteriales</taxon>
        <taxon>Clostridiales Family XVII. Incertae Sedis</taxon>
        <taxon>Sulfobacillus</taxon>
    </lineage>
</organism>
<keyword evidence="2" id="KW-0132">Cell division</keyword>
<evidence type="ECO:0000313" key="6">
    <source>
        <dbReference type="Proteomes" id="UP000242972"/>
    </source>
</evidence>
<proteinExistence type="predicted"/>